<evidence type="ECO:0008006" key="3">
    <source>
        <dbReference type="Google" id="ProtNLM"/>
    </source>
</evidence>
<keyword evidence="2" id="KW-1185">Reference proteome</keyword>
<reference evidence="2" key="1">
    <citation type="journal article" date="2019" name="Int. J. Syst. Evol. Microbiol.">
        <title>The Global Catalogue of Microorganisms (GCM) 10K type strain sequencing project: providing services to taxonomists for standard genome sequencing and annotation.</title>
        <authorList>
            <consortium name="The Broad Institute Genomics Platform"/>
            <consortium name="The Broad Institute Genome Sequencing Center for Infectious Disease"/>
            <person name="Wu L."/>
            <person name="Ma J."/>
        </authorList>
    </citation>
    <scope>NUCLEOTIDE SEQUENCE [LARGE SCALE GENOMIC DNA]</scope>
    <source>
        <strain evidence="2">NBRC 108894</strain>
    </source>
</reference>
<comment type="caution">
    <text evidence="1">The sequence shown here is derived from an EMBL/GenBank/DDBJ whole genome shotgun (WGS) entry which is preliminary data.</text>
</comment>
<name>A0ABQ6K9L8_9MICO</name>
<dbReference type="EMBL" id="BSVB01000001">
    <property type="protein sequence ID" value="GMA95406.1"/>
    <property type="molecule type" value="Genomic_DNA"/>
</dbReference>
<protein>
    <recommendedName>
        <fullName evidence="3">Beta-lactamase-related domain-containing protein</fullName>
    </recommendedName>
</protein>
<dbReference type="SUPFAM" id="SSF56601">
    <property type="entry name" value="beta-lactamase/transpeptidase-like"/>
    <property type="match status" value="1"/>
</dbReference>
<evidence type="ECO:0000313" key="1">
    <source>
        <dbReference type="EMBL" id="GMA95406.1"/>
    </source>
</evidence>
<evidence type="ECO:0000313" key="2">
    <source>
        <dbReference type="Proteomes" id="UP001157034"/>
    </source>
</evidence>
<dbReference type="Gene3D" id="3.40.710.10">
    <property type="entry name" value="DD-peptidase/beta-lactamase superfamily"/>
    <property type="match status" value="1"/>
</dbReference>
<gene>
    <name evidence="1" type="ORF">GCM10025881_22300</name>
</gene>
<organism evidence="1 2">
    <name type="scientific">Pseudolysinimonas kribbensis</name>
    <dbReference type="NCBI Taxonomy" id="433641"/>
    <lineage>
        <taxon>Bacteria</taxon>
        <taxon>Bacillati</taxon>
        <taxon>Actinomycetota</taxon>
        <taxon>Actinomycetes</taxon>
        <taxon>Micrococcales</taxon>
        <taxon>Microbacteriaceae</taxon>
        <taxon>Pseudolysinimonas</taxon>
    </lineage>
</organism>
<dbReference type="InterPro" id="IPR012338">
    <property type="entry name" value="Beta-lactam/transpept-like"/>
</dbReference>
<proteinExistence type="predicted"/>
<accession>A0ABQ6K9L8</accession>
<sequence>MSLLTEDIAVLAELYRRGGRWSDGDGGDRQLVPQAWVDEATRAHVDNGPSATVDWGLGYGYQFWRSRHGYRMDGAFGQFGLVIPELDLVVAMTAGTADSASELQLVWDHLLPGVDRAHGPAADGAGDDQLARRLGSLELAAPEFLAAPPAAAARVSGRAIALPFTTLGIATATLHLDGDRTTLETVGTDGSVERLGAARTAWVPGETRLWPHPELTSTRTGTRAGWVDDAAFEVHEQCIESAARRIWRFEFGDGDDVRLTVGLDLPFWTPRTERVAGRLA</sequence>
<dbReference type="Proteomes" id="UP001157034">
    <property type="component" value="Unassembled WGS sequence"/>
</dbReference>